<reference evidence="3" key="1">
    <citation type="submission" date="2020-01" db="EMBL/GenBank/DDBJ databases">
        <authorList>
            <person name="Mishra B."/>
        </authorList>
    </citation>
    <scope>NUCLEOTIDE SEQUENCE [LARGE SCALE GENOMIC DNA]</scope>
</reference>
<sequence length="598" mass="66280">MNLRPKNVPPTEWRKFGKLKISPAFKAVSDQYKQKRSKQISHTCSRKGMVRLAEDMKKDSADASNVTRLKVWVKSHTKKDGTAVNTNAAEKFKKAAKLIDNDTPSDSTNPKEDLLSQLLGPDNPGRLRAMGRNMSMSKFACLSMNNKIVVEMQEKQCQLLHKVNELQQELAKFKYQQQWAETEVGENSAAAISVNQKSHPRCLLVDWTGNDDNVAEGLLFSSDPDDFVNDIPLGPNAVKVLVEIAFTPSAFLWRPAPQMSTIEEAVGKVIAWPATNYVILDQTEDIANKGMPSSSSRNCKLIDWSGSDETVGECRSQSDDPKTLVNGLPLGPNAVKVNVEVVHVPQTFLWRPTAEMTYLEDCLMSSVSWPANRVVIQGDGKRKTYCDKFKSTNKGIPQIPTNKSTSSYEEFSATFTILSSKISGNLLVTMIKCVFDIALSIRKMVYTTNSCSVVFKLMDVNGDSRVVAEGRWASNNQDQTVHFVPLGANAVRVWIDVVKVTDAAVWRPCSEIECMEDAIGLLEHSGAYGTQGAWRDLAHGSSSTGYAKEEGRSHLEDQLDRPTRPTGRVPQLDRPSFNSIELESKSNPKNVASPLTFL</sequence>
<feature type="region of interest" description="Disordered" evidence="1">
    <location>
        <begin position="539"/>
        <end position="598"/>
    </location>
</feature>
<feature type="region of interest" description="Disordered" evidence="1">
    <location>
        <begin position="97"/>
        <end position="123"/>
    </location>
</feature>
<evidence type="ECO:0000313" key="3">
    <source>
        <dbReference type="EMBL" id="CAA7042318.1"/>
    </source>
</evidence>
<evidence type="ECO:0000256" key="1">
    <source>
        <dbReference type="SAM" id="MobiDB-lite"/>
    </source>
</evidence>
<accession>A0A6D2JYT8</accession>
<feature type="domain" description="Transposase Tnp1/En/Spm-like" evidence="2">
    <location>
        <begin position="457"/>
        <end position="519"/>
    </location>
</feature>
<dbReference type="Pfam" id="PF03004">
    <property type="entry name" value="Transposase_24"/>
    <property type="match status" value="1"/>
</dbReference>
<dbReference type="InterPro" id="IPR004252">
    <property type="entry name" value="Probable_transposase_24"/>
</dbReference>
<organism evidence="3 4">
    <name type="scientific">Microthlaspi erraticum</name>
    <dbReference type="NCBI Taxonomy" id="1685480"/>
    <lineage>
        <taxon>Eukaryota</taxon>
        <taxon>Viridiplantae</taxon>
        <taxon>Streptophyta</taxon>
        <taxon>Embryophyta</taxon>
        <taxon>Tracheophyta</taxon>
        <taxon>Spermatophyta</taxon>
        <taxon>Magnoliopsida</taxon>
        <taxon>eudicotyledons</taxon>
        <taxon>Gunneridae</taxon>
        <taxon>Pentapetalae</taxon>
        <taxon>rosids</taxon>
        <taxon>malvids</taxon>
        <taxon>Brassicales</taxon>
        <taxon>Brassicaceae</taxon>
        <taxon>Coluteocarpeae</taxon>
        <taxon>Microthlaspi</taxon>
    </lineage>
</organism>
<dbReference type="EMBL" id="CACVBM020001266">
    <property type="protein sequence ID" value="CAA7042318.1"/>
    <property type="molecule type" value="Genomic_DNA"/>
</dbReference>
<dbReference type="Proteomes" id="UP000467841">
    <property type="component" value="Unassembled WGS sequence"/>
</dbReference>
<feature type="compositionally biased region" description="Polar residues" evidence="1">
    <location>
        <begin position="576"/>
        <end position="590"/>
    </location>
</feature>
<keyword evidence="4" id="KW-1185">Reference proteome</keyword>
<gene>
    <name evidence="3" type="ORF">MERR_LOCUS29553</name>
</gene>
<protein>
    <recommendedName>
        <fullName evidence="2">Transposase Tnp1/En/Spm-like domain-containing protein</fullName>
    </recommendedName>
</protein>
<dbReference type="PANTHER" id="PTHR33018:SF37">
    <property type="entry name" value="TRANSPOSASE TNP1_EN_SPM-LIKE DOMAIN-CONTAINING PROTEIN"/>
    <property type="match status" value="1"/>
</dbReference>
<dbReference type="AlphaFoldDB" id="A0A6D2JYT8"/>
<evidence type="ECO:0000259" key="2">
    <source>
        <dbReference type="Pfam" id="PF03017"/>
    </source>
</evidence>
<feature type="compositionally biased region" description="Basic and acidic residues" evidence="1">
    <location>
        <begin position="547"/>
        <end position="563"/>
    </location>
</feature>
<dbReference type="Pfam" id="PF03017">
    <property type="entry name" value="Transposase_23"/>
    <property type="match status" value="1"/>
</dbReference>
<evidence type="ECO:0000313" key="4">
    <source>
        <dbReference type="Proteomes" id="UP000467841"/>
    </source>
</evidence>
<dbReference type="InterPro" id="IPR004264">
    <property type="entry name" value="Transposase_23"/>
</dbReference>
<dbReference type="PANTHER" id="PTHR33018">
    <property type="entry name" value="OS10G0338966 PROTEIN-RELATED"/>
    <property type="match status" value="1"/>
</dbReference>
<proteinExistence type="predicted"/>
<comment type="caution">
    <text evidence="3">The sequence shown here is derived from an EMBL/GenBank/DDBJ whole genome shotgun (WGS) entry which is preliminary data.</text>
</comment>
<dbReference type="OrthoDB" id="1936670at2759"/>
<name>A0A6D2JYT8_9BRAS</name>